<dbReference type="PANTHER" id="PTHR35010:SF2">
    <property type="entry name" value="BLL4672 PROTEIN"/>
    <property type="match status" value="1"/>
</dbReference>
<dbReference type="InterPro" id="IPR010982">
    <property type="entry name" value="Lambda_DNA-bd_dom_sf"/>
</dbReference>
<dbReference type="Gene3D" id="1.10.260.40">
    <property type="entry name" value="lambda repressor-like DNA-binding domains"/>
    <property type="match status" value="1"/>
</dbReference>
<protein>
    <submittedName>
        <fullName evidence="2">Helix-turn-helix transcriptional regulator</fullName>
    </submittedName>
</protein>
<dbReference type="InterPro" id="IPR001387">
    <property type="entry name" value="Cro/C1-type_HTH"/>
</dbReference>
<name>A0ABN3DEG1_9MICO</name>
<evidence type="ECO:0000313" key="2">
    <source>
        <dbReference type="EMBL" id="GAA2228953.1"/>
    </source>
</evidence>
<dbReference type="SMART" id="SM00530">
    <property type="entry name" value="HTH_XRE"/>
    <property type="match status" value="1"/>
</dbReference>
<dbReference type="RefSeq" id="WP_259478691.1">
    <property type="nucleotide sequence ID" value="NZ_BAAAQY010000003.1"/>
</dbReference>
<dbReference type="Pfam" id="PF13560">
    <property type="entry name" value="HTH_31"/>
    <property type="match status" value="1"/>
</dbReference>
<proteinExistence type="predicted"/>
<reference evidence="2 3" key="1">
    <citation type="journal article" date="2019" name="Int. J. Syst. Evol. Microbiol.">
        <title>The Global Catalogue of Microorganisms (GCM) 10K type strain sequencing project: providing services to taxonomists for standard genome sequencing and annotation.</title>
        <authorList>
            <consortium name="The Broad Institute Genomics Platform"/>
            <consortium name="The Broad Institute Genome Sequencing Center for Infectious Disease"/>
            <person name="Wu L."/>
            <person name="Ma J."/>
        </authorList>
    </citation>
    <scope>NUCLEOTIDE SEQUENCE [LARGE SCALE GENOMIC DNA]</scope>
    <source>
        <strain evidence="2 3">JCM 16117</strain>
    </source>
</reference>
<dbReference type="SUPFAM" id="SSF47413">
    <property type="entry name" value="lambda repressor-like DNA-binding domains"/>
    <property type="match status" value="1"/>
</dbReference>
<dbReference type="Pfam" id="PF17765">
    <property type="entry name" value="MLTR_LBD"/>
    <property type="match status" value="1"/>
</dbReference>
<gene>
    <name evidence="2" type="ORF">GCM10009851_11840</name>
</gene>
<dbReference type="EMBL" id="BAAAQY010000003">
    <property type="protein sequence ID" value="GAA2228953.1"/>
    <property type="molecule type" value="Genomic_DNA"/>
</dbReference>
<dbReference type="Gene3D" id="3.30.450.180">
    <property type="match status" value="1"/>
</dbReference>
<dbReference type="CDD" id="cd00093">
    <property type="entry name" value="HTH_XRE"/>
    <property type="match status" value="1"/>
</dbReference>
<dbReference type="InterPro" id="IPR041413">
    <property type="entry name" value="MLTR_LBD"/>
</dbReference>
<dbReference type="PANTHER" id="PTHR35010">
    <property type="entry name" value="BLL4672 PROTEIN-RELATED"/>
    <property type="match status" value="1"/>
</dbReference>
<dbReference type="Proteomes" id="UP001500929">
    <property type="component" value="Unassembled WGS sequence"/>
</dbReference>
<organism evidence="2 3">
    <name type="scientific">Herbiconiux moechotypicola</name>
    <dbReference type="NCBI Taxonomy" id="637393"/>
    <lineage>
        <taxon>Bacteria</taxon>
        <taxon>Bacillati</taxon>
        <taxon>Actinomycetota</taxon>
        <taxon>Actinomycetes</taxon>
        <taxon>Micrococcales</taxon>
        <taxon>Microbacteriaceae</taxon>
        <taxon>Herbiconiux</taxon>
    </lineage>
</organism>
<dbReference type="PROSITE" id="PS50943">
    <property type="entry name" value="HTH_CROC1"/>
    <property type="match status" value="1"/>
</dbReference>
<keyword evidence="3" id="KW-1185">Reference proteome</keyword>
<comment type="caution">
    <text evidence="2">The sequence shown here is derived from an EMBL/GenBank/DDBJ whole genome shotgun (WGS) entry which is preliminary data.</text>
</comment>
<sequence>MVSSSPLGDYLRARRAALQPADVGLTALPGRRVEGLRRDEVARLAGISQEYYLRLEQGRDRQPSEQVLFALTRAMKLDNAAVAYMRRLVEFQAGGSRADDPRRLTEEMDRSLGSMLEQWAQTPAYIVDRNQTVVMSNPLAAALLPGILEPGISVPIAVFGSAWREMDRDWEETARRTVASLRFNSDPDDRELQRIVGVLAMRDPDFRRLWARHEAHPHYVSPARLTLQGFGLLDFTRQTLLIPGHRRHVLTVLHAEADTVAADAVRALLSAEVNTRAGAGERIRPRDAAIA</sequence>
<evidence type="ECO:0000313" key="3">
    <source>
        <dbReference type="Proteomes" id="UP001500929"/>
    </source>
</evidence>
<evidence type="ECO:0000259" key="1">
    <source>
        <dbReference type="PROSITE" id="PS50943"/>
    </source>
</evidence>
<feature type="domain" description="HTH cro/C1-type" evidence="1">
    <location>
        <begin position="35"/>
        <end position="82"/>
    </location>
</feature>
<accession>A0ABN3DEG1</accession>